<dbReference type="InterPro" id="IPR027417">
    <property type="entry name" value="P-loop_NTPase"/>
</dbReference>
<feature type="compositionally biased region" description="Polar residues" evidence="1">
    <location>
        <begin position="460"/>
        <end position="473"/>
    </location>
</feature>
<dbReference type="Proteomes" id="UP001583186">
    <property type="component" value="Unassembled WGS sequence"/>
</dbReference>
<name>A0ABR3YHA0_9PEZI</name>
<dbReference type="SUPFAM" id="SSF52540">
    <property type="entry name" value="P-loop containing nucleoside triphosphate hydrolases"/>
    <property type="match status" value="1"/>
</dbReference>
<dbReference type="PANTHER" id="PTHR46434:SF1">
    <property type="entry name" value="GENETIC INTERACTOR OF PROHIBITINS 3, MITOCHONDRIAL"/>
    <property type="match status" value="1"/>
</dbReference>
<feature type="compositionally biased region" description="Basic residues" evidence="1">
    <location>
        <begin position="511"/>
        <end position="534"/>
    </location>
</feature>
<accession>A0ABR3YHA0</accession>
<dbReference type="EMBL" id="JAWCUI010000126">
    <property type="protein sequence ID" value="KAL1887340.1"/>
    <property type="molecule type" value="Genomic_DNA"/>
</dbReference>
<reference evidence="2 3" key="1">
    <citation type="journal article" date="2024" name="IMA Fungus">
        <title>IMA Genome - F19 : A genome assembly and annotation guide to empower mycologists, including annotated draft genome sequences of Ceratocystis pirilliformis, Diaporthe australafricana, Fusarium ophioides, Paecilomyces lecythidis, and Sporothrix stenoceras.</title>
        <authorList>
            <person name="Aylward J."/>
            <person name="Wilson A.M."/>
            <person name="Visagie C.M."/>
            <person name="Spraker J."/>
            <person name="Barnes I."/>
            <person name="Buitendag C."/>
            <person name="Ceriani C."/>
            <person name="Del Mar Angel L."/>
            <person name="du Plessis D."/>
            <person name="Fuchs T."/>
            <person name="Gasser K."/>
            <person name="Kramer D."/>
            <person name="Li W."/>
            <person name="Munsamy K."/>
            <person name="Piso A."/>
            <person name="Price J.L."/>
            <person name="Sonnekus B."/>
            <person name="Thomas C."/>
            <person name="van der Nest A."/>
            <person name="van Dijk A."/>
            <person name="van Heerden A."/>
            <person name="van Vuuren N."/>
            <person name="Yilmaz N."/>
            <person name="Duong T.A."/>
            <person name="van der Merwe N.A."/>
            <person name="Wingfield M.J."/>
            <person name="Wingfield B.D."/>
        </authorList>
    </citation>
    <scope>NUCLEOTIDE SEQUENCE [LARGE SCALE GENOMIC DNA]</scope>
    <source>
        <strain evidence="2 3">CMW 5346</strain>
    </source>
</reference>
<proteinExistence type="predicted"/>
<keyword evidence="3" id="KW-1185">Reference proteome</keyword>
<feature type="region of interest" description="Disordered" evidence="1">
    <location>
        <begin position="430"/>
        <end position="542"/>
    </location>
</feature>
<protein>
    <submittedName>
        <fullName evidence="2">Mitochondrial ribosome small subunit biogenesis protein</fullName>
    </submittedName>
</protein>
<evidence type="ECO:0000313" key="2">
    <source>
        <dbReference type="EMBL" id="KAL1887340.1"/>
    </source>
</evidence>
<dbReference type="InterPro" id="IPR050896">
    <property type="entry name" value="Mito_lipid_metab_GTPase"/>
</dbReference>
<dbReference type="Gene3D" id="3.40.50.300">
    <property type="entry name" value="P-loop containing nucleotide triphosphate hydrolases"/>
    <property type="match status" value="1"/>
</dbReference>
<feature type="compositionally biased region" description="Polar residues" evidence="1">
    <location>
        <begin position="435"/>
        <end position="446"/>
    </location>
</feature>
<gene>
    <name evidence="2" type="primary">GEP3</name>
    <name evidence="2" type="ORF">Sste5346_010279</name>
</gene>
<sequence>MVCLRSVIDIDSIRETIAESPYKYNHVYHVLDAADFPMSLLPRISSLLGTMPLRSRNRRSQPGKFIGGRRTELSFVITRADLLAPRRDQIDKLMPWIRDTLRDALGRLGRKVRLGNVRCVSARRNWWTPELKEEIWDRGGANWLVGKANVGKSYLVHHVFPKGRMDTADAKKPLLTLKKKDTGHYGLRRDHGHGARLHDAGGDAGFTDMNDDGYLLPPRPQETNYPQMPVVSALPGTTASPIRIPFGNGKGELIDLPGLERTALIDYVEESKRDSLVMKTRMTPEQVTLKGPWQSLLLGGFIRITPRTPDLVFLAYNFTPLDEHKTMTEKAIGIQTQTSDLRVQNISAPGTGGQIALAGSFQLKYDVTKIRAGPITRKDAANIDIERLPYRVVALDILIEGCGWVEVVAQVRTRNLFKYKTVKKPEPIVKKKGSQVDSNGILQSLDLSDPDEAGPEDTAPNASRETEAAQSETQEIEMQWPEIDVYSPGGKFIGSRRPLNAWMLAQPKTSDKKKMRPRPKPSMKGAKKREKAARRATLGSEP</sequence>
<dbReference type="PANTHER" id="PTHR46434">
    <property type="entry name" value="GENETIC INTERACTOR OF PROHIBITINS 3, MITOCHONDRIAL"/>
    <property type="match status" value="1"/>
</dbReference>
<comment type="caution">
    <text evidence="2">The sequence shown here is derived from an EMBL/GenBank/DDBJ whole genome shotgun (WGS) entry which is preliminary data.</text>
</comment>
<evidence type="ECO:0000313" key="3">
    <source>
        <dbReference type="Proteomes" id="UP001583186"/>
    </source>
</evidence>
<evidence type="ECO:0000256" key="1">
    <source>
        <dbReference type="SAM" id="MobiDB-lite"/>
    </source>
</evidence>
<organism evidence="2 3">
    <name type="scientific">Sporothrix stenoceras</name>
    <dbReference type="NCBI Taxonomy" id="5173"/>
    <lineage>
        <taxon>Eukaryota</taxon>
        <taxon>Fungi</taxon>
        <taxon>Dikarya</taxon>
        <taxon>Ascomycota</taxon>
        <taxon>Pezizomycotina</taxon>
        <taxon>Sordariomycetes</taxon>
        <taxon>Sordariomycetidae</taxon>
        <taxon>Ophiostomatales</taxon>
        <taxon>Ophiostomataceae</taxon>
        <taxon>Sporothrix</taxon>
    </lineage>
</organism>